<dbReference type="eggNOG" id="KOG2850">
    <property type="taxonomic scope" value="Eukaryota"/>
</dbReference>
<dbReference type="Pfam" id="PF01476">
    <property type="entry name" value="LysM"/>
    <property type="match status" value="1"/>
</dbReference>
<sequence length="214" mass="23503">MENGDAWRLILGKLPVPGLARAACVCRSWREFAADPAVIAAAFAAPWELKQLVGVPSTPSLWKASGLGCFAISHPVTKSDSVAALAIKYKVQVSEIRRLNNMLSDHGIRARDRLLIPVTSPCALRGKVCFIEMDLHSRREMAVIYPDGLGPLHDPKVAATSLKSTVFRSMKTSMRLDSETAQYYLALAGGNFKQALAELKGDLDWEERNLSPLW</sequence>
<dbReference type="SUPFAM" id="SSF81383">
    <property type="entry name" value="F-box domain"/>
    <property type="match status" value="1"/>
</dbReference>
<dbReference type="KEGG" id="smo:SELMODRAFT_236680"/>
<dbReference type="OMA" id="CCCNQND"/>
<dbReference type="Gene3D" id="1.20.1280.50">
    <property type="match status" value="1"/>
</dbReference>
<dbReference type="EMBL" id="GL377714">
    <property type="protein sequence ID" value="EFJ05775.1"/>
    <property type="molecule type" value="Genomic_DNA"/>
</dbReference>
<dbReference type="SMART" id="SM00257">
    <property type="entry name" value="LysM"/>
    <property type="match status" value="1"/>
</dbReference>
<dbReference type="PANTHER" id="PTHR20932:SF8">
    <property type="entry name" value="LD22649P"/>
    <property type="match status" value="1"/>
</dbReference>
<dbReference type="Gene3D" id="3.10.350.10">
    <property type="entry name" value="LysM domain"/>
    <property type="match status" value="1"/>
</dbReference>
<dbReference type="OrthoDB" id="538216at2759"/>
<dbReference type="InterPro" id="IPR045030">
    <property type="entry name" value="LYSM1-4"/>
</dbReference>
<dbReference type="Proteomes" id="UP000001514">
    <property type="component" value="Unassembled WGS sequence"/>
</dbReference>
<feature type="domain" description="LysM" evidence="1">
    <location>
        <begin position="72"/>
        <end position="116"/>
    </location>
</feature>
<name>D8TC35_SELML</name>
<gene>
    <name evidence="2" type="ORF">SELMODRAFT_236680</name>
</gene>
<dbReference type="InParanoid" id="D8TC35"/>
<dbReference type="HOGENOM" id="CLU_071942_0_0_1"/>
<dbReference type="InterPro" id="IPR036779">
    <property type="entry name" value="LysM_dom_sf"/>
</dbReference>
<dbReference type="Pfam" id="PF12937">
    <property type="entry name" value="F-box-like"/>
    <property type="match status" value="1"/>
</dbReference>
<dbReference type="SUPFAM" id="SSF54106">
    <property type="entry name" value="LysM domain"/>
    <property type="match status" value="1"/>
</dbReference>
<protein>
    <recommendedName>
        <fullName evidence="1">LysM domain-containing protein</fullName>
    </recommendedName>
</protein>
<accession>D8TC35</accession>
<evidence type="ECO:0000313" key="3">
    <source>
        <dbReference type="Proteomes" id="UP000001514"/>
    </source>
</evidence>
<dbReference type="InterPro" id="IPR018392">
    <property type="entry name" value="LysM"/>
</dbReference>
<dbReference type="Gramene" id="EFJ05775">
    <property type="protein sequence ID" value="EFJ05775"/>
    <property type="gene ID" value="SELMODRAFT_236680"/>
</dbReference>
<evidence type="ECO:0000313" key="2">
    <source>
        <dbReference type="EMBL" id="EFJ05775.1"/>
    </source>
</evidence>
<keyword evidence="3" id="KW-1185">Reference proteome</keyword>
<dbReference type="PROSITE" id="PS51782">
    <property type="entry name" value="LYSM"/>
    <property type="match status" value="1"/>
</dbReference>
<organism evidence="3">
    <name type="scientific">Selaginella moellendorffii</name>
    <name type="common">Spikemoss</name>
    <dbReference type="NCBI Taxonomy" id="88036"/>
    <lineage>
        <taxon>Eukaryota</taxon>
        <taxon>Viridiplantae</taxon>
        <taxon>Streptophyta</taxon>
        <taxon>Embryophyta</taxon>
        <taxon>Tracheophyta</taxon>
        <taxon>Lycopodiopsida</taxon>
        <taxon>Selaginellales</taxon>
        <taxon>Selaginellaceae</taxon>
        <taxon>Selaginella</taxon>
    </lineage>
</organism>
<evidence type="ECO:0000259" key="1">
    <source>
        <dbReference type="PROSITE" id="PS51782"/>
    </source>
</evidence>
<dbReference type="AlphaFoldDB" id="D8TC35"/>
<proteinExistence type="predicted"/>
<reference evidence="2 3" key="1">
    <citation type="journal article" date="2011" name="Science">
        <title>The Selaginella genome identifies genetic changes associated with the evolution of vascular plants.</title>
        <authorList>
            <person name="Banks J.A."/>
            <person name="Nishiyama T."/>
            <person name="Hasebe M."/>
            <person name="Bowman J.L."/>
            <person name="Gribskov M."/>
            <person name="dePamphilis C."/>
            <person name="Albert V.A."/>
            <person name="Aono N."/>
            <person name="Aoyama T."/>
            <person name="Ambrose B.A."/>
            <person name="Ashton N.W."/>
            <person name="Axtell M.J."/>
            <person name="Barker E."/>
            <person name="Barker M.S."/>
            <person name="Bennetzen J.L."/>
            <person name="Bonawitz N.D."/>
            <person name="Chapple C."/>
            <person name="Cheng C."/>
            <person name="Correa L.G."/>
            <person name="Dacre M."/>
            <person name="DeBarry J."/>
            <person name="Dreyer I."/>
            <person name="Elias M."/>
            <person name="Engstrom E.M."/>
            <person name="Estelle M."/>
            <person name="Feng L."/>
            <person name="Finet C."/>
            <person name="Floyd S.K."/>
            <person name="Frommer W.B."/>
            <person name="Fujita T."/>
            <person name="Gramzow L."/>
            <person name="Gutensohn M."/>
            <person name="Harholt J."/>
            <person name="Hattori M."/>
            <person name="Heyl A."/>
            <person name="Hirai T."/>
            <person name="Hiwatashi Y."/>
            <person name="Ishikawa M."/>
            <person name="Iwata M."/>
            <person name="Karol K.G."/>
            <person name="Koehler B."/>
            <person name="Kolukisaoglu U."/>
            <person name="Kubo M."/>
            <person name="Kurata T."/>
            <person name="Lalonde S."/>
            <person name="Li K."/>
            <person name="Li Y."/>
            <person name="Litt A."/>
            <person name="Lyons E."/>
            <person name="Manning G."/>
            <person name="Maruyama T."/>
            <person name="Michael T.P."/>
            <person name="Mikami K."/>
            <person name="Miyazaki S."/>
            <person name="Morinaga S."/>
            <person name="Murata T."/>
            <person name="Mueller-Roeber B."/>
            <person name="Nelson D.R."/>
            <person name="Obara M."/>
            <person name="Oguri Y."/>
            <person name="Olmstead R.G."/>
            <person name="Onodera N."/>
            <person name="Petersen B.L."/>
            <person name="Pils B."/>
            <person name="Prigge M."/>
            <person name="Rensing S.A."/>
            <person name="Riano-Pachon D.M."/>
            <person name="Roberts A.W."/>
            <person name="Sato Y."/>
            <person name="Scheller H.V."/>
            <person name="Schulz B."/>
            <person name="Schulz C."/>
            <person name="Shakirov E.V."/>
            <person name="Shibagaki N."/>
            <person name="Shinohara N."/>
            <person name="Shippen D.E."/>
            <person name="Soerensen I."/>
            <person name="Sotooka R."/>
            <person name="Sugimoto N."/>
            <person name="Sugita M."/>
            <person name="Sumikawa N."/>
            <person name="Tanurdzic M."/>
            <person name="Theissen G."/>
            <person name="Ulvskov P."/>
            <person name="Wakazuki S."/>
            <person name="Weng J.K."/>
            <person name="Willats W.W."/>
            <person name="Wipf D."/>
            <person name="Wolf P.G."/>
            <person name="Yang L."/>
            <person name="Zimmer A.D."/>
            <person name="Zhu Q."/>
            <person name="Mitros T."/>
            <person name="Hellsten U."/>
            <person name="Loque D."/>
            <person name="Otillar R."/>
            <person name="Salamov A."/>
            <person name="Schmutz J."/>
            <person name="Shapiro H."/>
            <person name="Lindquist E."/>
            <person name="Lucas S."/>
            <person name="Rokhsar D."/>
            <person name="Grigoriev I.V."/>
        </authorList>
    </citation>
    <scope>NUCLEOTIDE SEQUENCE [LARGE SCALE GENOMIC DNA]</scope>
</reference>
<dbReference type="FunCoup" id="D8TC35">
    <property type="interactions" value="388"/>
</dbReference>
<dbReference type="InterPro" id="IPR001810">
    <property type="entry name" value="F-box_dom"/>
</dbReference>
<dbReference type="InterPro" id="IPR036047">
    <property type="entry name" value="F-box-like_dom_sf"/>
</dbReference>
<dbReference type="PANTHER" id="PTHR20932">
    <property type="entry name" value="LYSM AND PUTATIVE PEPTIDOGLYCAN-BINDING DOMAIN-CONTAINING PROTEIN"/>
    <property type="match status" value="1"/>
</dbReference>